<feature type="transmembrane region" description="Helical" evidence="1">
    <location>
        <begin position="59"/>
        <end position="79"/>
    </location>
</feature>
<feature type="transmembrane region" description="Helical" evidence="1">
    <location>
        <begin position="28"/>
        <end position="47"/>
    </location>
</feature>
<reference evidence="2" key="1">
    <citation type="submission" date="2019-08" db="EMBL/GenBank/DDBJ databases">
        <title>The genome of the North American firefly Photinus pyralis.</title>
        <authorList>
            <consortium name="Photinus pyralis genome working group"/>
            <person name="Fallon T.R."/>
            <person name="Sander Lower S.E."/>
            <person name="Weng J.-K."/>
        </authorList>
    </citation>
    <scope>NUCLEOTIDE SEQUENCE</scope>
    <source>
        <strain evidence="2">TRF0915ILg1</strain>
        <tissue evidence="2">Whole body</tissue>
    </source>
</reference>
<sequence>ILAAACMGFIYEPVERTGMCNTRLHHVGVMYTTYIGCMVIIIGFIIGRVLKERLGFRTSFVFSTANAALFLATGILLTADKADLTKDHFFHPSRYLLNMMTLSIILTFVNAIVFVVDAIVTFKRQQDF</sequence>
<dbReference type="InterPro" id="IPR038976">
    <property type="entry name" value="Ssk"/>
</dbReference>
<accession>A0A8K0DBA4</accession>
<protein>
    <submittedName>
        <fullName evidence="2">Uncharacterized protein</fullName>
    </submittedName>
</protein>
<comment type="caution">
    <text evidence="2">The sequence shown here is derived from an EMBL/GenBank/DDBJ whole genome shotgun (WGS) entry which is preliminary data.</text>
</comment>
<dbReference type="PANTHER" id="PTHR36692:SF2">
    <property type="entry name" value="GEO12064P1"/>
    <property type="match status" value="1"/>
</dbReference>
<organism evidence="2 3">
    <name type="scientific">Ignelater luminosus</name>
    <name type="common">Cucubano</name>
    <name type="synonym">Pyrophorus luminosus</name>
    <dbReference type="NCBI Taxonomy" id="2038154"/>
    <lineage>
        <taxon>Eukaryota</taxon>
        <taxon>Metazoa</taxon>
        <taxon>Ecdysozoa</taxon>
        <taxon>Arthropoda</taxon>
        <taxon>Hexapoda</taxon>
        <taxon>Insecta</taxon>
        <taxon>Pterygota</taxon>
        <taxon>Neoptera</taxon>
        <taxon>Endopterygota</taxon>
        <taxon>Coleoptera</taxon>
        <taxon>Polyphaga</taxon>
        <taxon>Elateriformia</taxon>
        <taxon>Elateroidea</taxon>
        <taxon>Elateridae</taxon>
        <taxon>Agrypninae</taxon>
        <taxon>Pyrophorini</taxon>
        <taxon>Ignelater</taxon>
    </lineage>
</organism>
<keyword evidence="3" id="KW-1185">Reference proteome</keyword>
<dbReference type="PANTHER" id="PTHR36692">
    <property type="entry name" value="PROTEIN SNAKESKIN"/>
    <property type="match status" value="1"/>
</dbReference>
<keyword evidence="1" id="KW-1133">Transmembrane helix</keyword>
<feature type="transmembrane region" description="Helical" evidence="1">
    <location>
        <begin position="99"/>
        <end position="122"/>
    </location>
</feature>
<dbReference type="AlphaFoldDB" id="A0A8K0DBA4"/>
<dbReference type="EMBL" id="VTPC01002327">
    <property type="protein sequence ID" value="KAF2900231.1"/>
    <property type="molecule type" value="Genomic_DNA"/>
</dbReference>
<keyword evidence="1" id="KW-0472">Membrane</keyword>
<evidence type="ECO:0000256" key="1">
    <source>
        <dbReference type="SAM" id="Phobius"/>
    </source>
</evidence>
<keyword evidence="1" id="KW-0812">Transmembrane</keyword>
<dbReference type="GO" id="GO:0019991">
    <property type="term" value="P:septate junction assembly"/>
    <property type="evidence" value="ECO:0007669"/>
    <property type="project" value="InterPro"/>
</dbReference>
<evidence type="ECO:0000313" key="3">
    <source>
        <dbReference type="Proteomes" id="UP000801492"/>
    </source>
</evidence>
<proteinExistence type="predicted"/>
<dbReference type="Proteomes" id="UP000801492">
    <property type="component" value="Unassembled WGS sequence"/>
</dbReference>
<feature type="non-terminal residue" evidence="2">
    <location>
        <position position="1"/>
    </location>
</feature>
<dbReference type="GO" id="GO:0005886">
    <property type="term" value="C:plasma membrane"/>
    <property type="evidence" value="ECO:0007669"/>
    <property type="project" value="TreeGrafter"/>
</dbReference>
<gene>
    <name evidence="2" type="ORF">ILUMI_05951</name>
</gene>
<evidence type="ECO:0000313" key="2">
    <source>
        <dbReference type="EMBL" id="KAF2900231.1"/>
    </source>
</evidence>
<dbReference type="OrthoDB" id="8187586at2759"/>
<name>A0A8K0DBA4_IGNLU</name>